<accession>A0ACC2Q7Y0</accession>
<organism evidence="1 2">
    <name type="scientific">Mythimna loreyi</name>
    <dbReference type="NCBI Taxonomy" id="667449"/>
    <lineage>
        <taxon>Eukaryota</taxon>
        <taxon>Metazoa</taxon>
        <taxon>Ecdysozoa</taxon>
        <taxon>Arthropoda</taxon>
        <taxon>Hexapoda</taxon>
        <taxon>Insecta</taxon>
        <taxon>Pterygota</taxon>
        <taxon>Neoptera</taxon>
        <taxon>Endopterygota</taxon>
        <taxon>Lepidoptera</taxon>
        <taxon>Glossata</taxon>
        <taxon>Ditrysia</taxon>
        <taxon>Noctuoidea</taxon>
        <taxon>Noctuidae</taxon>
        <taxon>Noctuinae</taxon>
        <taxon>Hadenini</taxon>
        <taxon>Mythimna</taxon>
    </lineage>
</organism>
<evidence type="ECO:0000313" key="2">
    <source>
        <dbReference type="Proteomes" id="UP001231649"/>
    </source>
</evidence>
<comment type="caution">
    <text evidence="1">The sequence shown here is derived from an EMBL/GenBank/DDBJ whole genome shotgun (WGS) entry which is preliminary data.</text>
</comment>
<protein>
    <submittedName>
        <fullName evidence="1">Uncharacterized protein</fullName>
    </submittedName>
</protein>
<proteinExistence type="predicted"/>
<gene>
    <name evidence="1" type="ORF">PYW08_009019</name>
</gene>
<dbReference type="Proteomes" id="UP001231649">
    <property type="component" value="Chromosome 23"/>
</dbReference>
<dbReference type="EMBL" id="CM056799">
    <property type="protein sequence ID" value="KAJ8710504.1"/>
    <property type="molecule type" value="Genomic_DNA"/>
</dbReference>
<keyword evidence="2" id="KW-1185">Reference proteome</keyword>
<name>A0ACC2Q7Y0_9NEOP</name>
<reference evidence="1" key="1">
    <citation type="submission" date="2023-03" db="EMBL/GenBank/DDBJ databases">
        <title>Chromosome-level genomes of two armyworms, Mythimna separata and Mythimna loreyi, provide insights into the biosynthesis and reception of sex pheromones.</title>
        <authorList>
            <person name="Zhao H."/>
        </authorList>
    </citation>
    <scope>NUCLEOTIDE SEQUENCE</scope>
    <source>
        <strain evidence="1">BeijingLab</strain>
    </source>
</reference>
<sequence length="173" mass="19848">MAINDGLAYEVNEKGESVIVKSINSDRQAFLRFTNRTSRPVDIWWRDFDGRRRFYERMEPGAFYDINSYLTHPWEFTDASTKERYVINNKFVFRAPEHVGGKMYRTNWNITVAVRSLRGTTMLTLATLLPNPEAASELDLPVVLSRELKELAASLRLQPEAVAGEAEDRGDSD</sequence>
<evidence type="ECO:0000313" key="1">
    <source>
        <dbReference type="EMBL" id="KAJ8710504.1"/>
    </source>
</evidence>